<feature type="compositionally biased region" description="Basic and acidic residues" evidence="1">
    <location>
        <begin position="393"/>
        <end position="413"/>
    </location>
</feature>
<feature type="region of interest" description="Disordered" evidence="1">
    <location>
        <begin position="360"/>
        <end position="413"/>
    </location>
</feature>
<dbReference type="KEGG" id="bpm:BURPS1710b_0143"/>
<gene>
    <name evidence="2" type="ordered locus">BURPS1710b_0143</name>
</gene>
<feature type="region of interest" description="Disordered" evidence="1">
    <location>
        <begin position="490"/>
        <end position="520"/>
    </location>
</feature>
<evidence type="ECO:0000256" key="1">
    <source>
        <dbReference type="SAM" id="MobiDB-lite"/>
    </source>
</evidence>
<sequence>MPIFDNTSINDSLASILSGEPRLSRCRIPPLRGEIHADRVEWPPRRGRRRSAAGASADARHVAAVGNCRRPRDFGRVLRLELRLGERGHARLRRHRAVRRGDVHDLHLQLHRAHDVDSARGRPVRLCAARVRPGGRLSGGRRDPCRVRVRAARDRARDRRVPARAVSRPRAEARGDGRVPRVHGAEYRRRADRRDVRARRHAARDLRAARVHGRRVAGLRLEQLREGRLGGRRSLQRRRVPWHVRGDPVRDLVLPRDRGRRDGGRGGEAPETLDSDRVRGRHPDARGARDRRDGVRGRRGRLDQAREYQRSAAAGDEVHRRREQRLDAHARVARPVRPRRVVPRDHSRLFAPDLRARPRRLPARMAREGAPALQDALSRDPRGRRGRHRRDLQRRADPVRRPDAHREHRDDVRVRRYRDVHRQHGRALQAAPRAAEDGAPVPRAAVSVLPGVRARRGARVPRHDGVLQRARRVDLRRVRRARVRLLPRDARAARGRARRRAARGVAGVRRAPEGGARPLR</sequence>
<dbReference type="HOGENOM" id="CLU_641805_0_0_4"/>
<proteinExistence type="predicted"/>
<feature type="compositionally biased region" description="Basic and acidic residues" evidence="1">
    <location>
        <begin position="274"/>
        <end position="309"/>
    </location>
</feature>
<feature type="region of interest" description="Disordered" evidence="1">
    <location>
        <begin position="253"/>
        <end position="321"/>
    </location>
</feature>
<feature type="compositionally biased region" description="Low complexity" evidence="1">
    <location>
        <begin position="503"/>
        <end position="520"/>
    </location>
</feature>
<dbReference type="EMBL" id="CP000124">
    <property type="protein sequence ID" value="ABA49155.1"/>
    <property type="molecule type" value="Genomic_DNA"/>
</dbReference>
<reference evidence="2 3" key="1">
    <citation type="submission" date="2005-09" db="EMBL/GenBank/DDBJ databases">
        <authorList>
            <person name="Woods D.E."/>
            <person name="Nierman W.C."/>
        </authorList>
    </citation>
    <scope>NUCLEOTIDE SEQUENCE [LARGE SCALE GENOMIC DNA]</scope>
    <source>
        <strain evidence="2 3">1710b</strain>
    </source>
</reference>
<feature type="compositionally biased region" description="Basic residues" evidence="1">
    <location>
        <begin position="493"/>
        <end position="502"/>
    </location>
</feature>
<evidence type="ECO:0000313" key="2">
    <source>
        <dbReference type="EMBL" id="ABA49155.1"/>
    </source>
</evidence>
<evidence type="ECO:0000313" key="3">
    <source>
        <dbReference type="Proteomes" id="UP000002700"/>
    </source>
</evidence>
<accession>Q3JXZ5</accession>
<name>Q3JXZ5_BURP1</name>
<feature type="compositionally biased region" description="Basic and acidic residues" evidence="1">
    <location>
        <begin position="253"/>
        <end position="265"/>
    </location>
</feature>
<dbReference type="AlphaFoldDB" id="Q3JXZ5"/>
<dbReference type="Proteomes" id="UP000002700">
    <property type="component" value="Chromosome I"/>
</dbReference>
<dbReference type="EnsemblBacteria" id="ABA49155">
    <property type="protein sequence ID" value="ABA49155"/>
    <property type="gene ID" value="BURPS1710b_0143"/>
</dbReference>
<protein>
    <submittedName>
        <fullName evidence="2">Uncharacterized protein</fullName>
    </submittedName>
</protein>
<feature type="region of interest" description="Disordered" evidence="1">
    <location>
        <begin position="156"/>
        <end position="177"/>
    </location>
</feature>
<organism evidence="2 3">
    <name type="scientific">Burkholderia pseudomallei (strain 1710b)</name>
    <dbReference type="NCBI Taxonomy" id="320372"/>
    <lineage>
        <taxon>Bacteria</taxon>
        <taxon>Pseudomonadati</taxon>
        <taxon>Pseudomonadota</taxon>
        <taxon>Betaproteobacteria</taxon>
        <taxon>Burkholderiales</taxon>
        <taxon>Burkholderiaceae</taxon>
        <taxon>Burkholderia</taxon>
        <taxon>pseudomallei group</taxon>
    </lineage>
</organism>